<evidence type="ECO:0000313" key="3">
    <source>
        <dbReference type="Proteomes" id="UP000198990"/>
    </source>
</evidence>
<protein>
    <recommendedName>
        <fullName evidence="4">MORN repeat-containing protein</fullName>
    </recommendedName>
</protein>
<keyword evidence="3" id="KW-1185">Reference proteome</keyword>
<dbReference type="RefSeq" id="WP_091624278.1">
    <property type="nucleotide sequence ID" value="NZ_FNZN01000004.1"/>
</dbReference>
<feature type="signal peptide" evidence="1">
    <location>
        <begin position="1"/>
        <end position="23"/>
    </location>
</feature>
<organism evidence="2 3">
    <name type="scientific">Maribacter orientalis</name>
    <dbReference type="NCBI Taxonomy" id="228957"/>
    <lineage>
        <taxon>Bacteria</taxon>
        <taxon>Pseudomonadati</taxon>
        <taxon>Bacteroidota</taxon>
        <taxon>Flavobacteriia</taxon>
        <taxon>Flavobacteriales</taxon>
        <taxon>Flavobacteriaceae</taxon>
        <taxon>Maribacter</taxon>
    </lineage>
</organism>
<dbReference type="OrthoDB" id="1407143at2"/>
<evidence type="ECO:0000256" key="1">
    <source>
        <dbReference type="SAM" id="SignalP"/>
    </source>
</evidence>
<dbReference type="EMBL" id="FNZN01000004">
    <property type="protein sequence ID" value="SEL64119.1"/>
    <property type="molecule type" value="Genomic_DNA"/>
</dbReference>
<gene>
    <name evidence="2" type="ORF">SAMN04488008_104405</name>
</gene>
<evidence type="ECO:0008006" key="4">
    <source>
        <dbReference type="Google" id="ProtNLM"/>
    </source>
</evidence>
<accession>A0A1H7RVS3</accession>
<dbReference type="AlphaFoldDB" id="A0A1H7RVS3"/>
<dbReference type="Proteomes" id="UP000198990">
    <property type="component" value="Unassembled WGS sequence"/>
</dbReference>
<keyword evidence="1" id="KW-0732">Signal</keyword>
<proteinExistence type="predicted"/>
<feature type="chain" id="PRO_5011451523" description="MORN repeat-containing protein" evidence="1">
    <location>
        <begin position="24"/>
        <end position="256"/>
    </location>
</feature>
<dbReference type="STRING" id="228957.SAMN04488008_104405"/>
<sequence length="256" mass="28945">MKKSYKILATVSILFLMSFTIYAQTEHWSGAWNTKFGKVVITKNGTSYTGTFPYGKLTEGREQDGKLIGRYTYKARTPNKNSLGTTGEYQFILSADKTKFDGYHKSETDTKWRSENWNGEKEWGTVMPVIVTNNIPTITTPSWTGTWESTAGHIFKILDTGNKRNNFTDVFAQISVKVDATTKYYDVKGIIKDDKPEVFQGNLYLDNGWNAGLIDIEYGALKFDDFTGYMWFGSGESKLIISAHRTSSAKPTVKIF</sequence>
<evidence type="ECO:0000313" key="2">
    <source>
        <dbReference type="EMBL" id="SEL64119.1"/>
    </source>
</evidence>
<name>A0A1H7RVS3_9FLAO</name>
<reference evidence="3" key="1">
    <citation type="submission" date="2016-10" db="EMBL/GenBank/DDBJ databases">
        <authorList>
            <person name="Varghese N."/>
            <person name="Submissions S."/>
        </authorList>
    </citation>
    <scope>NUCLEOTIDE SEQUENCE [LARGE SCALE GENOMIC DNA]</scope>
    <source>
        <strain evidence="3">DSM 16471</strain>
    </source>
</reference>